<evidence type="ECO:0000256" key="2">
    <source>
        <dbReference type="ARBA" id="ARBA00008779"/>
    </source>
</evidence>
<organism evidence="9 10">
    <name type="scientific">Biomphalaria pfeifferi</name>
    <name type="common">Bloodfluke planorb</name>
    <name type="synonym">Freshwater snail</name>
    <dbReference type="NCBI Taxonomy" id="112525"/>
    <lineage>
        <taxon>Eukaryota</taxon>
        <taxon>Metazoa</taxon>
        <taxon>Spiralia</taxon>
        <taxon>Lophotrochozoa</taxon>
        <taxon>Mollusca</taxon>
        <taxon>Gastropoda</taxon>
        <taxon>Heterobranchia</taxon>
        <taxon>Euthyneura</taxon>
        <taxon>Panpulmonata</taxon>
        <taxon>Hygrophila</taxon>
        <taxon>Lymnaeoidea</taxon>
        <taxon>Planorbidae</taxon>
        <taxon>Biomphalaria</taxon>
    </lineage>
</organism>
<evidence type="ECO:0000256" key="4">
    <source>
        <dbReference type="ARBA" id="ARBA00022801"/>
    </source>
</evidence>
<evidence type="ECO:0000256" key="1">
    <source>
        <dbReference type="ARBA" id="ARBA00001913"/>
    </source>
</evidence>
<keyword evidence="5" id="KW-0106">Calcium</keyword>
<dbReference type="PANTHER" id="PTHR10342:SF274">
    <property type="entry name" value="ARYLSULFATASE B"/>
    <property type="match status" value="1"/>
</dbReference>
<gene>
    <name evidence="9" type="ORF">Bpfe_025475</name>
</gene>
<dbReference type="InterPro" id="IPR017850">
    <property type="entry name" value="Alkaline_phosphatase_core_sf"/>
</dbReference>
<dbReference type="GO" id="GO:0008484">
    <property type="term" value="F:sulfuric ester hydrolase activity"/>
    <property type="evidence" value="ECO:0007669"/>
    <property type="project" value="InterPro"/>
</dbReference>
<feature type="chain" id="PRO_5042024811" evidence="7">
    <location>
        <begin position="25"/>
        <end position="162"/>
    </location>
</feature>
<dbReference type="InterPro" id="IPR024607">
    <property type="entry name" value="Sulfatase_CS"/>
</dbReference>
<evidence type="ECO:0000313" key="10">
    <source>
        <dbReference type="Proteomes" id="UP001233172"/>
    </source>
</evidence>
<dbReference type="PANTHER" id="PTHR10342">
    <property type="entry name" value="ARYLSULFATASE"/>
    <property type="match status" value="1"/>
</dbReference>
<reference evidence="9" key="2">
    <citation type="submission" date="2023-04" db="EMBL/GenBank/DDBJ databases">
        <authorList>
            <person name="Bu L."/>
            <person name="Lu L."/>
            <person name="Laidemitt M.R."/>
            <person name="Zhang S.M."/>
            <person name="Mutuku M."/>
            <person name="Mkoji G."/>
            <person name="Steinauer M."/>
            <person name="Loker E.S."/>
        </authorList>
    </citation>
    <scope>NUCLEOTIDE SEQUENCE</scope>
    <source>
        <strain evidence="9">KasaAsao</strain>
        <tissue evidence="9">Whole Snail</tissue>
    </source>
</reference>
<dbReference type="AlphaFoldDB" id="A0AAD8EYF7"/>
<dbReference type="InterPro" id="IPR047115">
    <property type="entry name" value="ARSB"/>
</dbReference>
<dbReference type="SUPFAM" id="SSF53649">
    <property type="entry name" value="Alkaline phosphatase-like"/>
    <property type="match status" value="1"/>
</dbReference>
<evidence type="ECO:0000256" key="5">
    <source>
        <dbReference type="ARBA" id="ARBA00022837"/>
    </source>
</evidence>
<keyword evidence="4" id="KW-0378">Hydrolase</keyword>
<comment type="cofactor">
    <cofactor evidence="1">
        <name>Ca(2+)</name>
        <dbReference type="ChEBI" id="CHEBI:29108"/>
    </cofactor>
</comment>
<sequence length="162" mass="18567">MRQELALVTTILLTYSLLLTYVRADWRPNIVVIVADDLGYHDVGYHGAKIRTPNIDRLAKEGVRLENYYVQPVCTPSRSQLMTGRYSIHTGLQHGVIMPTQPSALPLDSPILADKLKEVGYTTLAVGKWHLGHYMKKYLPTRRGFDRFFGFYMGSLDHYTHR</sequence>
<feature type="signal peptide" evidence="7">
    <location>
        <begin position="1"/>
        <end position="24"/>
    </location>
</feature>
<dbReference type="Pfam" id="PF00884">
    <property type="entry name" value="Sulfatase"/>
    <property type="match status" value="1"/>
</dbReference>
<evidence type="ECO:0000259" key="8">
    <source>
        <dbReference type="Pfam" id="PF00884"/>
    </source>
</evidence>
<dbReference type="PROSITE" id="PS00149">
    <property type="entry name" value="SULFATASE_2"/>
    <property type="match status" value="1"/>
</dbReference>
<dbReference type="InterPro" id="IPR000917">
    <property type="entry name" value="Sulfatase_N"/>
</dbReference>
<keyword evidence="3" id="KW-0479">Metal-binding</keyword>
<dbReference type="Gene3D" id="3.40.720.10">
    <property type="entry name" value="Alkaline Phosphatase, subunit A"/>
    <property type="match status" value="1"/>
</dbReference>
<evidence type="ECO:0000256" key="7">
    <source>
        <dbReference type="SAM" id="SignalP"/>
    </source>
</evidence>
<evidence type="ECO:0000313" key="9">
    <source>
        <dbReference type="EMBL" id="KAK0045092.1"/>
    </source>
</evidence>
<dbReference type="EMBL" id="JASAOG010000186">
    <property type="protein sequence ID" value="KAK0045092.1"/>
    <property type="molecule type" value="Genomic_DNA"/>
</dbReference>
<accession>A0AAD8EYF7</accession>
<keyword evidence="10" id="KW-1185">Reference proteome</keyword>
<protein>
    <submittedName>
        <fullName evidence="9">Arylsulfatase B-like isoform X1</fullName>
    </submittedName>
</protein>
<feature type="domain" description="Sulfatase N-terminal" evidence="8">
    <location>
        <begin position="28"/>
        <end position="153"/>
    </location>
</feature>
<comment type="similarity">
    <text evidence="2">Belongs to the sulfatase family.</text>
</comment>
<evidence type="ECO:0000256" key="3">
    <source>
        <dbReference type="ARBA" id="ARBA00022723"/>
    </source>
</evidence>
<dbReference type="Proteomes" id="UP001233172">
    <property type="component" value="Unassembled WGS sequence"/>
</dbReference>
<dbReference type="PROSITE" id="PS00523">
    <property type="entry name" value="SULFATASE_1"/>
    <property type="match status" value="1"/>
</dbReference>
<dbReference type="GO" id="GO:0046872">
    <property type="term" value="F:metal ion binding"/>
    <property type="evidence" value="ECO:0007669"/>
    <property type="project" value="UniProtKB-KW"/>
</dbReference>
<name>A0AAD8EYF7_BIOPF</name>
<evidence type="ECO:0000256" key="6">
    <source>
        <dbReference type="ARBA" id="ARBA00023180"/>
    </source>
</evidence>
<keyword evidence="7" id="KW-0732">Signal</keyword>
<reference evidence="9" key="1">
    <citation type="journal article" date="2023" name="PLoS Negl. Trop. Dis.">
        <title>A genome sequence for Biomphalaria pfeifferi, the major vector snail for the human-infecting parasite Schistosoma mansoni.</title>
        <authorList>
            <person name="Bu L."/>
            <person name="Lu L."/>
            <person name="Laidemitt M.R."/>
            <person name="Zhang S.M."/>
            <person name="Mutuku M."/>
            <person name="Mkoji G."/>
            <person name="Steinauer M."/>
            <person name="Loker E.S."/>
        </authorList>
    </citation>
    <scope>NUCLEOTIDE SEQUENCE</scope>
    <source>
        <strain evidence="9">KasaAsao</strain>
    </source>
</reference>
<comment type="caution">
    <text evidence="9">The sequence shown here is derived from an EMBL/GenBank/DDBJ whole genome shotgun (WGS) entry which is preliminary data.</text>
</comment>
<proteinExistence type="inferred from homology"/>
<keyword evidence="6" id="KW-0325">Glycoprotein</keyword>